<dbReference type="Proteomes" id="UP000623129">
    <property type="component" value="Unassembled WGS sequence"/>
</dbReference>
<dbReference type="AlphaFoldDB" id="A0A833VAU6"/>
<dbReference type="Gene3D" id="3.40.50.1000">
    <property type="entry name" value="HAD superfamily/HAD-like"/>
    <property type="match status" value="1"/>
</dbReference>
<evidence type="ECO:0000313" key="3">
    <source>
        <dbReference type="Proteomes" id="UP000623129"/>
    </source>
</evidence>
<dbReference type="Pfam" id="PF03031">
    <property type="entry name" value="NIF"/>
    <property type="match status" value="1"/>
</dbReference>
<dbReference type="PROSITE" id="PS50969">
    <property type="entry name" value="FCP1"/>
    <property type="match status" value="1"/>
</dbReference>
<dbReference type="InterPro" id="IPR023214">
    <property type="entry name" value="HAD_sf"/>
</dbReference>
<evidence type="ECO:0000313" key="2">
    <source>
        <dbReference type="EMBL" id="KAF3331407.1"/>
    </source>
</evidence>
<sequence length="131" mass="14993">MTRPNPSFHLLYIVSSPPSFLCNSSIPLLNPYKRTLLLGVRKTMIHVSEKPPPDGRYNFKVDNWVNKKKTALYVILRPGLGEFLKAAKKASFEIVAFTMWPQGLISDILDQIDPSRRIIYIPLLADTRHPF</sequence>
<dbReference type="EMBL" id="SWLB01000012">
    <property type="protein sequence ID" value="KAF3331407.1"/>
    <property type="molecule type" value="Genomic_DNA"/>
</dbReference>
<accession>A0A833VAU6</accession>
<dbReference type="InterPro" id="IPR004274">
    <property type="entry name" value="FCP1_dom"/>
</dbReference>
<dbReference type="InterPro" id="IPR036412">
    <property type="entry name" value="HAD-like_sf"/>
</dbReference>
<evidence type="ECO:0000259" key="1">
    <source>
        <dbReference type="PROSITE" id="PS50969"/>
    </source>
</evidence>
<name>A0A833VAU6_9POAL</name>
<proteinExistence type="predicted"/>
<comment type="caution">
    <text evidence="2">The sequence shown here is derived from an EMBL/GenBank/DDBJ whole genome shotgun (WGS) entry which is preliminary data.</text>
</comment>
<protein>
    <submittedName>
        <fullName evidence="2">NLI interacting factor-like phosphatase</fullName>
    </submittedName>
</protein>
<keyword evidence="3" id="KW-1185">Reference proteome</keyword>
<reference evidence="2" key="1">
    <citation type="submission" date="2020-01" db="EMBL/GenBank/DDBJ databases">
        <title>Genome sequence of Kobresia littledalei, the first chromosome-level genome in the family Cyperaceae.</title>
        <authorList>
            <person name="Qu G."/>
        </authorList>
    </citation>
    <scope>NUCLEOTIDE SEQUENCE</scope>
    <source>
        <strain evidence="2">C.B.Clarke</strain>
        <tissue evidence="2">Leaf</tissue>
    </source>
</reference>
<organism evidence="2 3">
    <name type="scientific">Carex littledalei</name>
    <dbReference type="NCBI Taxonomy" id="544730"/>
    <lineage>
        <taxon>Eukaryota</taxon>
        <taxon>Viridiplantae</taxon>
        <taxon>Streptophyta</taxon>
        <taxon>Embryophyta</taxon>
        <taxon>Tracheophyta</taxon>
        <taxon>Spermatophyta</taxon>
        <taxon>Magnoliopsida</taxon>
        <taxon>Liliopsida</taxon>
        <taxon>Poales</taxon>
        <taxon>Cyperaceae</taxon>
        <taxon>Cyperoideae</taxon>
        <taxon>Cariceae</taxon>
        <taxon>Carex</taxon>
        <taxon>Carex subgen. Euthyceras</taxon>
    </lineage>
</organism>
<gene>
    <name evidence="2" type="ORF">FCM35_KLT02813</name>
</gene>
<dbReference type="SUPFAM" id="SSF56784">
    <property type="entry name" value="HAD-like"/>
    <property type="match status" value="1"/>
</dbReference>
<feature type="domain" description="FCP1 homology" evidence="1">
    <location>
        <begin position="29"/>
        <end position="131"/>
    </location>
</feature>